<accession>A0A6J7QHU5</accession>
<reference evidence="2" key="1">
    <citation type="submission" date="2020-05" db="EMBL/GenBank/DDBJ databases">
        <authorList>
            <person name="Chiriac C."/>
            <person name="Salcher M."/>
            <person name="Ghai R."/>
            <person name="Kavagutti S V."/>
        </authorList>
    </citation>
    <scope>NUCLEOTIDE SEQUENCE</scope>
</reference>
<evidence type="ECO:0000313" key="2">
    <source>
        <dbReference type="EMBL" id="CAB5017258.1"/>
    </source>
</evidence>
<organism evidence="2">
    <name type="scientific">freshwater metagenome</name>
    <dbReference type="NCBI Taxonomy" id="449393"/>
    <lineage>
        <taxon>unclassified sequences</taxon>
        <taxon>metagenomes</taxon>
        <taxon>ecological metagenomes</taxon>
    </lineage>
</organism>
<sequence length="82" mass="8662">MLRGFANWPAILPTFTTGNDEKYCKTAAICKIVLMRFRTESAVAATKVSAQSPPCNQNALPAAACAIFAFKLSHSPAKTSGG</sequence>
<dbReference type="EMBL" id="CAEZVR010000038">
    <property type="protein sequence ID" value="CAB4631946.1"/>
    <property type="molecule type" value="Genomic_DNA"/>
</dbReference>
<protein>
    <submittedName>
        <fullName evidence="2">Unannotated protein</fullName>
    </submittedName>
</protein>
<proteinExistence type="predicted"/>
<gene>
    <name evidence="1" type="ORF">UFOPK2139_00284</name>
    <name evidence="2" type="ORF">UFOPK4125_00242</name>
</gene>
<name>A0A6J7QHU5_9ZZZZ</name>
<dbReference type="AlphaFoldDB" id="A0A6J7QHU5"/>
<evidence type="ECO:0000313" key="1">
    <source>
        <dbReference type="EMBL" id="CAB4631946.1"/>
    </source>
</evidence>
<dbReference type="EMBL" id="CAFBPR010000024">
    <property type="protein sequence ID" value="CAB5017258.1"/>
    <property type="molecule type" value="Genomic_DNA"/>
</dbReference>